<evidence type="ECO:0000256" key="1">
    <source>
        <dbReference type="ARBA" id="ARBA00004917"/>
    </source>
</evidence>
<evidence type="ECO:0000313" key="8">
    <source>
        <dbReference type="EMBL" id="SOH94669.1"/>
    </source>
</evidence>
<evidence type="ECO:0000256" key="5">
    <source>
        <dbReference type="ARBA" id="ARBA00022679"/>
    </source>
</evidence>
<comment type="similarity">
    <text evidence="2 7">Belongs to the DMRL synthase family.</text>
</comment>
<feature type="active site" description="Proton donor" evidence="7">
    <location>
        <position position="79"/>
    </location>
</feature>
<protein>
    <recommendedName>
        <fullName evidence="3 7">6,7-dimethyl-8-ribityllumazine synthase</fullName>
        <shortName evidence="7">DMRL synthase</shortName>
        <shortName evidence="7">LS</shortName>
        <shortName evidence="7">Lumazine synthase</shortName>
        <ecNumber evidence="3 7">2.5.1.78</ecNumber>
    </recommendedName>
</protein>
<dbReference type="Gene3D" id="3.40.50.960">
    <property type="entry name" value="Lumazine/riboflavin synthase"/>
    <property type="match status" value="1"/>
</dbReference>
<feature type="binding site" evidence="7">
    <location>
        <position position="14"/>
    </location>
    <ligand>
        <name>5-amino-6-(D-ribitylamino)uracil</name>
        <dbReference type="ChEBI" id="CHEBI:15934"/>
    </ligand>
</feature>
<dbReference type="UniPathway" id="UPA00275">
    <property type="reaction ID" value="UER00404"/>
</dbReference>
<proteinExistence type="inferred from homology"/>
<dbReference type="InterPro" id="IPR036467">
    <property type="entry name" value="LS/RS_sf"/>
</dbReference>
<dbReference type="InterPro" id="IPR034964">
    <property type="entry name" value="LS"/>
</dbReference>
<keyword evidence="4 7" id="KW-0686">Riboflavin biosynthesis</keyword>
<keyword evidence="5 7" id="KW-0808">Transferase</keyword>
<dbReference type="HAMAP" id="MF_00178">
    <property type="entry name" value="Lumazine_synth"/>
    <property type="match status" value="1"/>
</dbReference>
<dbReference type="OrthoDB" id="9797659at2"/>
<feature type="binding site" evidence="7">
    <location>
        <position position="104"/>
    </location>
    <ligand>
        <name>5-amino-6-(D-ribitylamino)uracil</name>
        <dbReference type="ChEBI" id="CHEBI:15934"/>
    </ligand>
</feature>
<evidence type="ECO:0000313" key="9">
    <source>
        <dbReference type="Proteomes" id="UP000220034"/>
    </source>
</evidence>
<evidence type="ECO:0000256" key="2">
    <source>
        <dbReference type="ARBA" id="ARBA00007424"/>
    </source>
</evidence>
<dbReference type="Proteomes" id="UP000220034">
    <property type="component" value="Unassembled WGS sequence"/>
</dbReference>
<dbReference type="GO" id="GO:0009349">
    <property type="term" value="C:riboflavin synthase complex"/>
    <property type="evidence" value="ECO:0007669"/>
    <property type="project" value="InterPro"/>
</dbReference>
<sequence>MTRPNRIAFIRARWHSEIVDRAHVGFVETLGELRPDMSVDVFDLPGAFEIPLLARRLALSGRYAAVVGAAFVVDGGIYRHDFVSSAVIDGLMRAQMDADVPVLSVVLTPHHFHNSAEHQSFFEAHFVEKGKEAARAAVAVLSADAALEAVA</sequence>
<dbReference type="PANTHER" id="PTHR21058:SF0">
    <property type="entry name" value="6,7-DIMETHYL-8-RIBITYLLUMAZINE SYNTHASE"/>
    <property type="match status" value="1"/>
</dbReference>
<dbReference type="InterPro" id="IPR002180">
    <property type="entry name" value="LS/RS"/>
</dbReference>
<accession>A0A2C9CW74</accession>
<reference evidence="9" key="1">
    <citation type="submission" date="2017-09" db="EMBL/GenBank/DDBJ databases">
        <authorList>
            <person name="Varghese N."/>
            <person name="Submissions S."/>
        </authorList>
    </citation>
    <scope>NUCLEOTIDE SEQUENCE [LARGE SCALE GENOMIC DNA]</scope>
    <source>
        <strain evidence="9">C7</strain>
    </source>
</reference>
<evidence type="ECO:0000256" key="3">
    <source>
        <dbReference type="ARBA" id="ARBA00012664"/>
    </source>
</evidence>
<comment type="pathway">
    <text evidence="1 7">Cofactor biosynthesis; riboflavin biosynthesis; riboflavin from 2-hydroxy-3-oxobutyl phosphate and 5-amino-6-(D-ribitylamino)uracil: step 1/2.</text>
</comment>
<keyword evidence="9" id="KW-1185">Reference proteome</keyword>
<gene>
    <name evidence="7" type="primary">ribH</name>
    <name evidence="8" type="ORF">SAMN06273572_10591</name>
</gene>
<evidence type="ECO:0000256" key="7">
    <source>
        <dbReference type="HAMAP-Rule" id="MF_00178"/>
    </source>
</evidence>
<dbReference type="Pfam" id="PF00885">
    <property type="entry name" value="DMRL_synthase"/>
    <property type="match status" value="1"/>
</dbReference>
<comment type="function">
    <text evidence="7">Catalyzes the formation of 6,7-dimethyl-8-ribityllumazine by condensation of 5-amino-6-(D-ribitylamino)uracil with 3,4-dihydroxy-2-butanone 4-phosphate. This is the penultimate step in the biosynthesis of riboflavin.</text>
</comment>
<organism evidence="8 9">
    <name type="scientific">Pontivivens marinum</name>
    <dbReference type="NCBI Taxonomy" id="1690039"/>
    <lineage>
        <taxon>Bacteria</taxon>
        <taxon>Pseudomonadati</taxon>
        <taxon>Pseudomonadota</taxon>
        <taxon>Alphaproteobacteria</taxon>
        <taxon>Rhodobacterales</taxon>
        <taxon>Paracoccaceae</taxon>
        <taxon>Pontivivens</taxon>
    </lineage>
</organism>
<dbReference type="GO" id="GO:0000906">
    <property type="term" value="F:6,7-dimethyl-8-ribityllumazine synthase activity"/>
    <property type="evidence" value="ECO:0007669"/>
    <property type="project" value="UniProtKB-UniRule"/>
</dbReference>
<comment type="caution">
    <text evidence="7">Lacks conserved residue(s) required for the propagation of feature annotation.</text>
</comment>
<dbReference type="NCBIfam" id="NF009084">
    <property type="entry name" value="PRK12419.1"/>
    <property type="match status" value="1"/>
</dbReference>
<name>A0A2C9CW74_9RHOB</name>
<dbReference type="GO" id="GO:0009231">
    <property type="term" value="P:riboflavin biosynthetic process"/>
    <property type="evidence" value="ECO:0007669"/>
    <property type="project" value="UniProtKB-UniRule"/>
</dbReference>
<comment type="catalytic activity">
    <reaction evidence="6 7">
        <text>(2S)-2-hydroxy-3-oxobutyl phosphate + 5-amino-6-(D-ribitylamino)uracil = 6,7-dimethyl-8-(1-D-ribityl)lumazine + phosphate + 2 H2O + H(+)</text>
        <dbReference type="Rhea" id="RHEA:26152"/>
        <dbReference type="ChEBI" id="CHEBI:15377"/>
        <dbReference type="ChEBI" id="CHEBI:15378"/>
        <dbReference type="ChEBI" id="CHEBI:15934"/>
        <dbReference type="ChEBI" id="CHEBI:43474"/>
        <dbReference type="ChEBI" id="CHEBI:58201"/>
        <dbReference type="ChEBI" id="CHEBI:58830"/>
        <dbReference type="EC" id="2.5.1.78"/>
    </reaction>
</comment>
<dbReference type="EC" id="2.5.1.78" evidence="3 7"/>
<dbReference type="AlphaFoldDB" id="A0A2C9CW74"/>
<dbReference type="EMBL" id="OCTN01000005">
    <property type="protein sequence ID" value="SOH94669.1"/>
    <property type="molecule type" value="Genomic_DNA"/>
</dbReference>
<dbReference type="SUPFAM" id="SSF52121">
    <property type="entry name" value="Lumazine synthase"/>
    <property type="match status" value="1"/>
</dbReference>
<evidence type="ECO:0000256" key="6">
    <source>
        <dbReference type="ARBA" id="ARBA00048785"/>
    </source>
</evidence>
<evidence type="ECO:0000256" key="4">
    <source>
        <dbReference type="ARBA" id="ARBA00022619"/>
    </source>
</evidence>
<feature type="binding site" evidence="7">
    <location>
        <begin position="71"/>
        <end position="73"/>
    </location>
    <ligand>
        <name>5-amino-6-(D-ribitylamino)uracil</name>
        <dbReference type="ChEBI" id="CHEBI:15934"/>
    </ligand>
</feature>
<feature type="binding site" evidence="7">
    <location>
        <begin position="47"/>
        <end position="49"/>
    </location>
    <ligand>
        <name>5-amino-6-(D-ribitylamino)uracil</name>
        <dbReference type="ChEBI" id="CHEBI:15934"/>
    </ligand>
</feature>
<feature type="binding site" evidence="7">
    <location>
        <position position="118"/>
    </location>
    <ligand>
        <name>(2S)-2-hydroxy-3-oxobutyl phosphate</name>
        <dbReference type="ChEBI" id="CHEBI:58830"/>
    </ligand>
</feature>
<dbReference type="RefSeq" id="WP_097930494.1">
    <property type="nucleotide sequence ID" value="NZ_OCTN01000005.1"/>
</dbReference>
<dbReference type="PANTHER" id="PTHR21058">
    <property type="entry name" value="6,7-DIMETHYL-8-RIBITYLLUMAZINE SYNTHASE DMRL SYNTHASE LUMAZINE SYNTHASE"/>
    <property type="match status" value="1"/>
</dbReference>
<dbReference type="GO" id="GO:0005829">
    <property type="term" value="C:cytosol"/>
    <property type="evidence" value="ECO:0007669"/>
    <property type="project" value="TreeGrafter"/>
</dbReference>